<evidence type="ECO:0000256" key="8">
    <source>
        <dbReference type="ARBA" id="ARBA00038436"/>
    </source>
</evidence>
<keyword evidence="6 9" id="KW-1133">Transmembrane helix</keyword>
<evidence type="ECO:0000256" key="3">
    <source>
        <dbReference type="ARBA" id="ARBA00022475"/>
    </source>
</evidence>
<evidence type="ECO:0000256" key="1">
    <source>
        <dbReference type="ARBA" id="ARBA00004429"/>
    </source>
</evidence>
<dbReference type="Proteomes" id="UP000198508">
    <property type="component" value="Unassembled WGS sequence"/>
</dbReference>
<evidence type="ECO:0000256" key="7">
    <source>
        <dbReference type="ARBA" id="ARBA00023136"/>
    </source>
</evidence>
<sequence>MKKLRDILVGLFDIIFKILFEYSKYVLIAIVAIVSAQVVARNLFKGSIMWSQEVSLLLIVWMTFLSMAIGSEKNLHIGVELFYSFFPKPIQKLCDGINNVIVLMIGAFLGIYGTRLVISTMSSTLAATKWPAGVLYLMIPVGGWCMFFFKMLDCFGWKKYKKTDLDEKPEAAEEEETV</sequence>
<keyword evidence="3" id="KW-1003">Cell membrane</keyword>
<evidence type="ECO:0000256" key="6">
    <source>
        <dbReference type="ARBA" id="ARBA00022989"/>
    </source>
</evidence>
<feature type="transmembrane region" description="Helical" evidence="9">
    <location>
        <begin position="56"/>
        <end position="75"/>
    </location>
</feature>
<evidence type="ECO:0000259" key="10">
    <source>
        <dbReference type="Pfam" id="PF04290"/>
    </source>
</evidence>
<dbReference type="InterPro" id="IPR055348">
    <property type="entry name" value="DctQ"/>
</dbReference>
<evidence type="ECO:0000313" key="12">
    <source>
        <dbReference type="Proteomes" id="UP000198508"/>
    </source>
</evidence>
<gene>
    <name evidence="11" type="ORF">SAMN05216313_11780</name>
</gene>
<reference evidence="12" key="1">
    <citation type="submission" date="2016-10" db="EMBL/GenBank/DDBJ databases">
        <authorList>
            <person name="Varghese N."/>
            <person name="Submissions S."/>
        </authorList>
    </citation>
    <scope>NUCLEOTIDE SEQUENCE [LARGE SCALE GENOMIC DNA]</scope>
    <source>
        <strain evidence="12">NLAE-zl-G277</strain>
    </source>
</reference>
<comment type="similarity">
    <text evidence="8">Belongs to the TRAP transporter small permease family.</text>
</comment>
<keyword evidence="2" id="KW-0813">Transport</keyword>
<dbReference type="PANTHER" id="PTHR35011">
    <property type="entry name" value="2,3-DIKETO-L-GULONATE TRAP TRANSPORTER SMALL PERMEASE PROTEIN YIAM"/>
    <property type="match status" value="1"/>
</dbReference>
<organism evidence="11 12">
    <name type="scientific">Enterocloster lavalensis</name>
    <dbReference type="NCBI Taxonomy" id="460384"/>
    <lineage>
        <taxon>Bacteria</taxon>
        <taxon>Bacillati</taxon>
        <taxon>Bacillota</taxon>
        <taxon>Clostridia</taxon>
        <taxon>Lachnospirales</taxon>
        <taxon>Lachnospiraceae</taxon>
        <taxon>Enterocloster</taxon>
    </lineage>
</organism>
<accession>A0A1I0HU37</accession>
<dbReference type="GO" id="GO:0015740">
    <property type="term" value="P:C4-dicarboxylate transport"/>
    <property type="evidence" value="ECO:0007669"/>
    <property type="project" value="TreeGrafter"/>
</dbReference>
<dbReference type="InterPro" id="IPR007387">
    <property type="entry name" value="TRAP_DctQ"/>
</dbReference>
<evidence type="ECO:0000256" key="4">
    <source>
        <dbReference type="ARBA" id="ARBA00022519"/>
    </source>
</evidence>
<dbReference type="GO" id="GO:0005886">
    <property type="term" value="C:plasma membrane"/>
    <property type="evidence" value="ECO:0007669"/>
    <property type="project" value="UniProtKB-SubCell"/>
</dbReference>
<keyword evidence="4" id="KW-0997">Cell inner membrane</keyword>
<dbReference type="Pfam" id="PF04290">
    <property type="entry name" value="DctQ"/>
    <property type="match status" value="1"/>
</dbReference>
<feature type="domain" description="Tripartite ATP-independent periplasmic transporters DctQ component" evidence="10">
    <location>
        <begin position="30"/>
        <end position="149"/>
    </location>
</feature>
<name>A0A1I0HU37_9FIRM</name>
<keyword evidence="7 9" id="KW-0472">Membrane</keyword>
<keyword evidence="12" id="KW-1185">Reference proteome</keyword>
<dbReference type="STRING" id="460384.SAMN05216313_11780"/>
<dbReference type="GeneID" id="93279208"/>
<feature type="transmembrane region" description="Helical" evidence="9">
    <location>
        <begin position="96"/>
        <end position="118"/>
    </location>
</feature>
<keyword evidence="5 9" id="KW-0812">Transmembrane</keyword>
<protein>
    <submittedName>
        <fullName evidence="11">TRAP-type C4-dicarboxylate transport system, small permease component</fullName>
    </submittedName>
</protein>
<dbReference type="PANTHER" id="PTHR35011:SF11">
    <property type="entry name" value="TRAP TRANSPORTER SMALL PERMEASE PROTEIN"/>
    <property type="match status" value="1"/>
</dbReference>
<feature type="transmembrane region" description="Helical" evidence="9">
    <location>
        <begin position="25"/>
        <end position="44"/>
    </location>
</feature>
<evidence type="ECO:0000256" key="2">
    <source>
        <dbReference type="ARBA" id="ARBA00022448"/>
    </source>
</evidence>
<evidence type="ECO:0000256" key="9">
    <source>
        <dbReference type="SAM" id="Phobius"/>
    </source>
</evidence>
<proteinExistence type="inferred from homology"/>
<dbReference type="GO" id="GO:0022857">
    <property type="term" value="F:transmembrane transporter activity"/>
    <property type="evidence" value="ECO:0007669"/>
    <property type="project" value="TreeGrafter"/>
</dbReference>
<comment type="subcellular location">
    <subcellularLocation>
        <location evidence="1">Cell inner membrane</location>
        <topology evidence="1">Multi-pass membrane protein</topology>
    </subcellularLocation>
</comment>
<dbReference type="AlphaFoldDB" id="A0A1I0HU37"/>
<evidence type="ECO:0000313" key="11">
    <source>
        <dbReference type="EMBL" id="SET86853.1"/>
    </source>
</evidence>
<feature type="transmembrane region" description="Helical" evidence="9">
    <location>
        <begin position="130"/>
        <end position="152"/>
    </location>
</feature>
<dbReference type="RefSeq" id="WP_092365864.1">
    <property type="nucleotide sequence ID" value="NZ_CAKXUV010000007.1"/>
</dbReference>
<evidence type="ECO:0000256" key="5">
    <source>
        <dbReference type="ARBA" id="ARBA00022692"/>
    </source>
</evidence>
<dbReference type="EMBL" id="FOIM01000017">
    <property type="protein sequence ID" value="SET86853.1"/>
    <property type="molecule type" value="Genomic_DNA"/>
</dbReference>